<evidence type="ECO:0000313" key="2">
    <source>
        <dbReference type="Proteomes" id="UP000887116"/>
    </source>
</evidence>
<name>A0A8X6K3W6_TRICU</name>
<sequence length="128" mass="14107">MVDPTQPRLLTCCPPSTPSRAQQHMARPWAFYMQAGTGRQRMRCSSWHHAPSHQLPCPPRQCPGVVLLVNLHMLPPAHAMQAKRTHDVWAQHAHGAACFKWRYAGVPGRTPVGCQAEPGSTVAGAHHI</sequence>
<dbReference type="EMBL" id="BMAO01029159">
    <property type="protein sequence ID" value="GFR29796.1"/>
    <property type="molecule type" value="Genomic_DNA"/>
</dbReference>
<comment type="caution">
    <text evidence="1">The sequence shown here is derived from an EMBL/GenBank/DDBJ whole genome shotgun (WGS) entry which is preliminary data.</text>
</comment>
<protein>
    <submittedName>
        <fullName evidence="1">Uncharacterized protein</fullName>
    </submittedName>
</protein>
<gene>
    <name evidence="1" type="ORF">TNCT_625021</name>
</gene>
<proteinExistence type="predicted"/>
<dbReference type="AlphaFoldDB" id="A0A8X6K3W6"/>
<dbReference type="Proteomes" id="UP000887116">
    <property type="component" value="Unassembled WGS sequence"/>
</dbReference>
<accession>A0A8X6K3W6</accession>
<evidence type="ECO:0000313" key="1">
    <source>
        <dbReference type="EMBL" id="GFR29796.1"/>
    </source>
</evidence>
<keyword evidence="2" id="KW-1185">Reference proteome</keyword>
<reference evidence="1" key="1">
    <citation type="submission" date="2020-07" db="EMBL/GenBank/DDBJ databases">
        <title>Multicomponent nature underlies the extraordinary mechanical properties of spider dragline silk.</title>
        <authorList>
            <person name="Kono N."/>
            <person name="Nakamura H."/>
            <person name="Mori M."/>
            <person name="Yoshida Y."/>
            <person name="Ohtoshi R."/>
            <person name="Malay A.D."/>
            <person name="Moran D.A.P."/>
            <person name="Tomita M."/>
            <person name="Numata K."/>
            <person name="Arakawa K."/>
        </authorList>
    </citation>
    <scope>NUCLEOTIDE SEQUENCE</scope>
</reference>
<organism evidence="1 2">
    <name type="scientific">Trichonephila clavata</name>
    <name type="common">Joro spider</name>
    <name type="synonym">Nephila clavata</name>
    <dbReference type="NCBI Taxonomy" id="2740835"/>
    <lineage>
        <taxon>Eukaryota</taxon>
        <taxon>Metazoa</taxon>
        <taxon>Ecdysozoa</taxon>
        <taxon>Arthropoda</taxon>
        <taxon>Chelicerata</taxon>
        <taxon>Arachnida</taxon>
        <taxon>Araneae</taxon>
        <taxon>Araneomorphae</taxon>
        <taxon>Entelegynae</taxon>
        <taxon>Araneoidea</taxon>
        <taxon>Nephilidae</taxon>
        <taxon>Trichonephila</taxon>
    </lineage>
</organism>